<sequence length="179" mass="21075">MLLYIVSFKWRPAKVIIENENVFMANLSSILPDTLAEERIRQLKQITKERCPSQYIDFYIFLIAVTCIICSAMFTFIARSLNISMWFPLILLIIPTIISFWTSKRRKQMYGEIREFERQVKKALSEFTKHDCSYFIVWSFEKMQLDKAPCKHLQLCFMIRVIQLDPEMGLQCSSSSSSS</sequence>
<keyword evidence="1" id="KW-0472">Membrane</keyword>
<organism evidence="2 3">
    <name type="scientific">Rhizopus microsporus</name>
    <dbReference type="NCBI Taxonomy" id="58291"/>
    <lineage>
        <taxon>Eukaryota</taxon>
        <taxon>Fungi</taxon>
        <taxon>Fungi incertae sedis</taxon>
        <taxon>Mucoromycota</taxon>
        <taxon>Mucoromycotina</taxon>
        <taxon>Mucoromycetes</taxon>
        <taxon>Mucorales</taxon>
        <taxon>Mucorineae</taxon>
        <taxon>Rhizopodaceae</taxon>
        <taxon>Rhizopus</taxon>
    </lineage>
</organism>
<evidence type="ECO:0000256" key="1">
    <source>
        <dbReference type="SAM" id="Phobius"/>
    </source>
</evidence>
<dbReference type="VEuPathDB" id="FungiDB:BCV72DRAFT_215990"/>
<name>A0A1X0S3H2_RHIZD</name>
<evidence type="ECO:0000313" key="2">
    <source>
        <dbReference type="EMBL" id="ORE18860.1"/>
    </source>
</evidence>
<gene>
    <name evidence="2" type="ORF">BCV71DRAFT_214503</name>
</gene>
<proteinExistence type="predicted"/>
<feature type="transmembrane region" description="Helical" evidence="1">
    <location>
        <begin position="83"/>
        <end position="101"/>
    </location>
</feature>
<keyword evidence="1" id="KW-0812">Transmembrane</keyword>
<reference evidence="2 3" key="1">
    <citation type="journal article" date="2016" name="Proc. Natl. Acad. Sci. U.S.A.">
        <title>Lipid metabolic changes in an early divergent fungus govern the establishment of a mutualistic symbiosis with endobacteria.</title>
        <authorList>
            <person name="Lastovetsky O.A."/>
            <person name="Gaspar M.L."/>
            <person name="Mondo S.J."/>
            <person name="LaButti K.M."/>
            <person name="Sandor L."/>
            <person name="Grigoriev I.V."/>
            <person name="Henry S.A."/>
            <person name="Pawlowska T.E."/>
        </authorList>
    </citation>
    <scope>NUCLEOTIDE SEQUENCE [LARGE SCALE GENOMIC DNA]</scope>
    <source>
        <strain evidence="2 3">ATCC 11559</strain>
    </source>
</reference>
<protein>
    <submittedName>
        <fullName evidence="2">Uncharacterized protein</fullName>
    </submittedName>
</protein>
<feature type="non-terminal residue" evidence="2">
    <location>
        <position position="179"/>
    </location>
</feature>
<keyword evidence="1" id="KW-1133">Transmembrane helix</keyword>
<dbReference type="Proteomes" id="UP000242381">
    <property type="component" value="Unassembled WGS sequence"/>
</dbReference>
<dbReference type="OMA" id="PIDEAPC"/>
<evidence type="ECO:0000313" key="3">
    <source>
        <dbReference type="Proteomes" id="UP000242381"/>
    </source>
</evidence>
<dbReference type="EMBL" id="KV921321">
    <property type="protein sequence ID" value="ORE18860.1"/>
    <property type="molecule type" value="Genomic_DNA"/>
</dbReference>
<dbReference type="AlphaFoldDB" id="A0A1X0S3H2"/>
<accession>A0A1X0S3H2</accession>
<feature type="transmembrane region" description="Helical" evidence="1">
    <location>
        <begin position="58"/>
        <end position="77"/>
    </location>
</feature>